<feature type="transmembrane region" description="Helical" evidence="5">
    <location>
        <begin position="104"/>
        <end position="121"/>
    </location>
</feature>
<feature type="transmembrane region" description="Helical" evidence="5">
    <location>
        <begin position="334"/>
        <end position="352"/>
    </location>
</feature>
<organism evidence="7 8">
    <name type="scientific">Anaerolinea thermolimosa</name>
    <dbReference type="NCBI Taxonomy" id="229919"/>
    <lineage>
        <taxon>Bacteria</taxon>
        <taxon>Bacillati</taxon>
        <taxon>Chloroflexota</taxon>
        <taxon>Anaerolineae</taxon>
        <taxon>Anaerolineales</taxon>
        <taxon>Anaerolineaceae</taxon>
        <taxon>Anaerolinea</taxon>
    </lineage>
</organism>
<dbReference type="InterPro" id="IPR001958">
    <property type="entry name" value="Tet-R_TetA/multi-R_MdtG-like"/>
</dbReference>
<evidence type="ECO:0000313" key="8">
    <source>
        <dbReference type="Proteomes" id="UP000264141"/>
    </source>
</evidence>
<comment type="caution">
    <text evidence="7">The sequence shown here is derived from an EMBL/GenBank/DDBJ whole genome shotgun (WGS) entry which is preliminary data.</text>
</comment>
<dbReference type="InterPro" id="IPR005828">
    <property type="entry name" value="MFS_sugar_transport-like"/>
</dbReference>
<evidence type="ECO:0000256" key="3">
    <source>
        <dbReference type="ARBA" id="ARBA00022989"/>
    </source>
</evidence>
<dbReference type="AlphaFoldDB" id="A0A3D1JD84"/>
<feature type="transmembrane region" description="Helical" evidence="5">
    <location>
        <begin position="358"/>
        <end position="381"/>
    </location>
</feature>
<feature type="transmembrane region" description="Helical" evidence="5">
    <location>
        <begin position="304"/>
        <end position="322"/>
    </location>
</feature>
<feature type="domain" description="Major facilitator superfamily (MFS) profile" evidence="6">
    <location>
        <begin position="9"/>
        <end position="455"/>
    </location>
</feature>
<evidence type="ECO:0000313" key="7">
    <source>
        <dbReference type="EMBL" id="HCE16550.1"/>
    </source>
</evidence>
<feature type="transmembrane region" description="Helical" evidence="5">
    <location>
        <begin position="161"/>
        <end position="182"/>
    </location>
</feature>
<dbReference type="InterPro" id="IPR020846">
    <property type="entry name" value="MFS_dom"/>
</dbReference>
<feature type="transmembrane region" description="Helical" evidence="5">
    <location>
        <begin position="225"/>
        <end position="247"/>
    </location>
</feature>
<dbReference type="CDD" id="cd17321">
    <property type="entry name" value="MFS_MMR_MDR_like"/>
    <property type="match status" value="1"/>
</dbReference>
<dbReference type="PRINTS" id="PR01035">
    <property type="entry name" value="TCRTETA"/>
</dbReference>
<dbReference type="PROSITE" id="PS50850">
    <property type="entry name" value="MFS"/>
    <property type="match status" value="1"/>
</dbReference>
<evidence type="ECO:0000259" key="6">
    <source>
        <dbReference type="PROSITE" id="PS50850"/>
    </source>
</evidence>
<sequence length="472" mass="50214">MENQRRNRLLTVLFFGVLMGALDIAIVGPALPAIRSQFQVSERALTWIFSVYVLFQLVSTPLMAKLSDLYGRRWIYILDLALFAAGSTLVAFSGNFFMIVAGRAIQGFGAGGIFPVASAVIGDTFPPEKRGSALGLIGAVFGLAFLIGPILGGVVLSLATWHWLFLINLPVAGVIILFSIRLLPVTRPGHSPRFDWAGMAVLSLLLGSLAFGINQLDTTRFFSSLFSPAVGPFLGLSLGLLVLLRFVERRAENPILPERLFNRRQLGLAYLLSAGAGFAEASLVFMPLLAVISLQGAGITQKNASWMLMPVVLAMMVGSPLAGRLLDRVGSKPVIFVGNLVMTIGLVLLSLFSTSLPLFILSGALVGLGLSALLGAPVRYIMLNEAHPQERSVAQGVITLFSSVGQLVGSALLGAVAASRAAQSPLVGYSTAFLTVAAVGVLLLLAAWFLKSRDAELETIREHAVVGETEQL</sequence>
<dbReference type="GO" id="GO:0005886">
    <property type="term" value="C:plasma membrane"/>
    <property type="evidence" value="ECO:0007669"/>
    <property type="project" value="UniProtKB-SubCell"/>
</dbReference>
<dbReference type="Gene3D" id="1.20.1250.20">
    <property type="entry name" value="MFS general substrate transporter like domains"/>
    <property type="match status" value="2"/>
</dbReference>
<keyword evidence="3 5" id="KW-1133">Transmembrane helix</keyword>
<dbReference type="PANTHER" id="PTHR23501:SF190">
    <property type="entry name" value="MAJOR FACILITATOR SUPERFAMILY MFS_1"/>
    <property type="match status" value="1"/>
</dbReference>
<reference evidence="7 8" key="1">
    <citation type="journal article" date="2018" name="Nat. Biotechnol.">
        <title>A standardized bacterial taxonomy based on genome phylogeny substantially revises the tree of life.</title>
        <authorList>
            <person name="Parks D.H."/>
            <person name="Chuvochina M."/>
            <person name="Waite D.W."/>
            <person name="Rinke C."/>
            <person name="Skarshewski A."/>
            <person name="Chaumeil P.A."/>
            <person name="Hugenholtz P."/>
        </authorList>
    </citation>
    <scope>NUCLEOTIDE SEQUENCE [LARGE SCALE GENOMIC DNA]</scope>
    <source>
        <strain evidence="7">UBA8781</strain>
    </source>
</reference>
<keyword evidence="2 5" id="KW-0812">Transmembrane</keyword>
<dbReference type="PANTHER" id="PTHR23501">
    <property type="entry name" value="MAJOR FACILITATOR SUPERFAMILY"/>
    <property type="match status" value="1"/>
</dbReference>
<feature type="transmembrane region" description="Helical" evidence="5">
    <location>
        <begin position="76"/>
        <end position="98"/>
    </location>
</feature>
<proteinExistence type="predicted"/>
<evidence type="ECO:0000256" key="5">
    <source>
        <dbReference type="SAM" id="Phobius"/>
    </source>
</evidence>
<evidence type="ECO:0000256" key="2">
    <source>
        <dbReference type="ARBA" id="ARBA00022692"/>
    </source>
</evidence>
<name>A0A3D1JD84_9CHLR</name>
<accession>A0A3D1JD84</accession>
<evidence type="ECO:0000256" key="4">
    <source>
        <dbReference type="ARBA" id="ARBA00023136"/>
    </source>
</evidence>
<dbReference type="GO" id="GO:0022857">
    <property type="term" value="F:transmembrane transporter activity"/>
    <property type="evidence" value="ECO:0007669"/>
    <property type="project" value="InterPro"/>
</dbReference>
<keyword evidence="4 5" id="KW-0472">Membrane</keyword>
<dbReference type="InterPro" id="IPR011701">
    <property type="entry name" value="MFS"/>
</dbReference>
<dbReference type="InterPro" id="IPR036259">
    <property type="entry name" value="MFS_trans_sf"/>
</dbReference>
<dbReference type="Proteomes" id="UP000264141">
    <property type="component" value="Unassembled WGS sequence"/>
</dbReference>
<evidence type="ECO:0000256" key="1">
    <source>
        <dbReference type="ARBA" id="ARBA00004651"/>
    </source>
</evidence>
<dbReference type="SUPFAM" id="SSF103473">
    <property type="entry name" value="MFS general substrate transporter"/>
    <property type="match status" value="1"/>
</dbReference>
<feature type="transmembrane region" description="Helical" evidence="5">
    <location>
        <begin position="44"/>
        <end position="64"/>
    </location>
</feature>
<dbReference type="Pfam" id="PF07690">
    <property type="entry name" value="MFS_1"/>
    <property type="match status" value="1"/>
</dbReference>
<protein>
    <submittedName>
        <fullName evidence="7">MFS transporter</fullName>
    </submittedName>
</protein>
<comment type="subcellular location">
    <subcellularLocation>
        <location evidence="1">Cell membrane</location>
        <topology evidence="1">Multi-pass membrane protein</topology>
    </subcellularLocation>
</comment>
<dbReference type="Pfam" id="PF00083">
    <property type="entry name" value="Sugar_tr"/>
    <property type="match status" value="1"/>
</dbReference>
<feature type="transmembrane region" description="Helical" evidence="5">
    <location>
        <begin position="429"/>
        <end position="450"/>
    </location>
</feature>
<feature type="transmembrane region" description="Helical" evidence="5">
    <location>
        <begin position="12"/>
        <end position="32"/>
    </location>
</feature>
<dbReference type="EMBL" id="DPBP01000006">
    <property type="protein sequence ID" value="HCE16550.1"/>
    <property type="molecule type" value="Genomic_DNA"/>
</dbReference>
<gene>
    <name evidence="7" type="ORF">DEQ80_01695</name>
</gene>
<feature type="transmembrane region" description="Helical" evidence="5">
    <location>
        <begin position="268"/>
        <end position="292"/>
    </location>
</feature>
<dbReference type="STRING" id="229919.GCA_001050195_00350"/>
<feature type="transmembrane region" description="Helical" evidence="5">
    <location>
        <begin position="393"/>
        <end position="417"/>
    </location>
</feature>
<feature type="transmembrane region" description="Helical" evidence="5">
    <location>
        <begin position="194"/>
        <end position="213"/>
    </location>
</feature>
<feature type="transmembrane region" description="Helical" evidence="5">
    <location>
        <begin position="133"/>
        <end position="155"/>
    </location>
</feature>